<protein>
    <submittedName>
        <fullName evidence="2">Uncharacterized protein</fullName>
    </submittedName>
</protein>
<keyword evidence="3" id="KW-1185">Reference proteome</keyword>
<reference evidence="2 3" key="1">
    <citation type="submission" date="2017-03" db="EMBL/GenBank/DDBJ databases">
        <title>Genomes of endolithic fungi from Antarctica.</title>
        <authorList>
            <person name="Coleine C."/>
            <person name="Masonjones S."/>
            <person name="Stajich J.E."/>
        </authorList>
    </citation>
    <scope>NUCLEOTIDE SEQUENCE [LARGE SCALE GENOMIC DNA]</scope>
    <source>
        <strain evidence="2 3">CCFEE 5187</strain>
    </source>
</reference>
<accession>A0A4U0WYD9</accession>
<feature type="compositionally biased region" description="Basic and acidic residues" evidence="1">
    <location>
        <begin position="59"/>
        <end position="71"/>
    </location>
</feature>
<dbReference type="Proteomes" id="UP000308768">
    <property type="component" value="Unassembled WGS sequence"/>
</dbReference>
<feature type="non-terminal residue" evidence="2">
    <location>
        <position position="1"/>
    </location>
</feature>
<evidence type="ECO:0000256" key="1">
    <source>
        <dbReference type="SAM" id="MobiDB-lite"/>
    </source>
</evidence>
<dbReference type="AlphaFoldDB" id="A0A4U0WYD9"/>
<feature type="compositionally biased region" description="Polar residues" evidence="1">
    <location>
        <begin position="8"/>
        <end position="26"/>
    </location>
</feature>
<feature type="compositionally biased region" description="Basic and acidic residues" evidence="1">
    <location>
        <begin position="34"/>
        <end position="43"/>
    </location>
</feature>
<organism evidence="2 3">
    <name type="scientific">Cryomyces minteri</name>
    <dbReference type="NCBI Taxonomy" id="331657"/>
    <lineage>
        <taxon>Eukaryota</taxon>
        <taxon>Fungi</taxon>
        <taxon>Dikarya</taxon>
        <taxon>Ascomycota</taxon>
        <taxon>Pezizomycotina</taxon>
        <taxon>Dothideomycetes</taxon>
        <taxon>Dothideomycetes incertae sedis</taxon>
        <taxon>Cryomyces</taxon>
    </lineage>
</organism>
<name>A0A4U0WYD9_9PEZI</name>
<feature type="region of interest" description="Disordered" evidence="1">
    <location>
        <begin position="1"/>
        <end position="71"/>
    </location>
</feature>
<dbReference type="EMBL" id="NAJN01000895">
    <property type="protein sequence ID" value="TKA67603.1"/>
    <property type="molecule type" value="Genomic_DNA"/>
</dbReference>
<evidence type="ECO:0000313" key="2">
    <source>
        <dbReference type="EMBL" id="TKA67603.1"/>
    </source>
</evidence>
<comment type="caution">
    <text evidence="2">The sequence shown here is derived from an EMBL/GenBank/DDBJ whole genome shotgun (WGS) entry which is preliminary data.</text>
</comment>
<dbReference type="OrthoDB" id="4590707at2759"/>
<sequence>AVPAKTPKSMNEMSGKQAGLSNTSTKHSTDIANDPEKSKKGEGGPETAKTMGTVSVDRPQAESDDRGEENA</sequence>
<proteinExistence type="predicted"/>
<evidence type="ECO:0000313" key="3">
    <source>
        <dbReference type="Proteomes" id="UP000308768"/>
    </source>
</evidence>
<gene>
    <name evidence="2" type="ORF">B0A49_04585</name>
</gene>